<evidence type="ECO:0000313" key="7">
    <source>
        <dbReference type="Proteomes" id="UP000034733"/>
    </source>
</evidence>
<dbReference type="Proteomes" id="UP000033987">
    <property type="component" value="Unassembled WGS sequence"/>
</dbReference>
<dbReference type="AlphaFoldDB" id="A0A0F8KV03"/>
<protein>
    <submittedName>
        <fullName evidence="4">Uncharacterized protein</fullName>
    </submittedName>
</protein>
<proteinExistence type="predicted"/>
<dbReference type="PATRIC" id="fig|2209.48.peg.478"/>
<feature type="coiled-coil region" evidence="1">
    <location>
        <begin position="53"/>
        <end position="112"/>
    </location>
</feature>
<evidence type="ECO:0000256" key="1">
    <source>
        <dbReference type="SAM" id="Coils"/>
    </source>
</evidence>
<reference evidence="5 6" key="1">
    <citation type="journal article" date="2015" name="ISME J.">
        <title>Genomic and phenotypic differentiation among Methanosarcina mazei populations from Columbia River sediment.</title>
        <authorList>
            <person name="Youngblut N.D."/>
            <person name="Wirth J.S."/>
            <person name="Henriksen J.R."/>
            <person name="Smith M."/>
            <person name="Simon H."/>
            <person name="Metcalf W.W."/>
            <person name="Whitaker R.J."/>
        </authorList>
    </citation>
    <scope>NUCLEOTIDE SEQUENCE [LARGE SCALE GENOMIC DNA]</scope>
    <source>
        <strain evidence="2 6">1.F.A.1A.3</strain>
        <strain evidence="3 7">1.F.A.1B.3</strain>
        <strain evidence="4 5">1.F.A.1B.4</strain>
    </source>
</reference>
<dbReference type="Proteomes" id="UP000034064">
    <property type="component" value="Unassembled WGS sequence"/>
</dbReference>
<gene>
    <name evidence="2" type="ORF">DU44_02345</name>
    <name evidence="3" type="ORF">DU48_01245</name>
    <name evidence="4" type="ORF">DU65_02370</name>
</gene>
<dbReference type="RefSeq" id="WP_048044979.1">
    <property type="nucleotide sequence ID" value="NZ_JJQA01000093.1"/>
</dbReference>
<evidence type="ECO:0000313" key="2">
    <source>
        <dbReference type="EMBL" id="KKH14978.1"/>
    </source>
</evidence>
<sequence>MENEYNAQFKIYELIKELLDDVRSIQEDESLNKQQKKFKTECNEFYIKALTDINMNTEKVEFYERTLAALREKCKIKHIFNYLDFENIIAYVGKIQKENRKLRARNEALEALRG</sequence>
<dbReference type="EMBL" id="JJQA01000093">
    <property type="protein sequence ID" value="KKH14978.1"/>
    <property type="molecule type" value="Genomic_DNA"/>
</dbReference>
<dbReference type="EMBL" id="JJQB01000132">
    <property type="protein sequence ID" value="KKH16180.1"/>
    <property type="molecule type" value="Genomic_DNA"/>
</dbReference>
<evidence type="ECO:0000313" key="6">
    <source>
        <dbReference type="Proteomes" id="UP000034064"/>
    </source>
</evidence>
<name>A0A0F8KV03_METMZ</name>
<evidence type="ECO:0000313" key="4">
    <source>
        <dbReference type="EMBL" id="KKH17512.1"/>
    </source>
</evidence>
<dbReference type="EMBL" id="JJQC01000141">
    <property type="protein sequence ID" value="KKH17512.1"/>
    <property type="molecule type" value="Genomic_DNA"/>
</dbReference>
<evidence type="ECO:0000313" key="3">
    <source>
        <dbReference type="EMBL" id="KKH16180.1"/>
    </source>
</evidence>
<accession>A0A0F8KV03</accession>
<dbReference type="Proteomes" id="UP000034733">
    <property type="component" value="Unassembled WGS sequence"/>
</dbReference>
<comment type="caution">
    <text evidence="4">The sequence shown here is derived from an EMBL/GenBank/DDBJ whole genome shotgun (WGS) entry which is preliminary data.</text>
</comment>
<organism evidence="4 5">
    <name type="scientific">Methanosarcina mazei</name>
    <name type="common">Methanosarcina frisia</name>
    <dbReference type="NCBI Taxonomy" id="2209"/>
    <lineage>
        <taxon>Archaea</taxon>
        <taxon>Methanobacteriati</taxon>
        <taxon>Methanobacteriota</taxon>
        <taxon>Stenosarchaea group</taxon>
        <taxon>Methanomicrobia</taxon>
        <taxon>Methanosarcinales</taxon>
        <taxon>Methanosarcinaceae</taxon>
        <taxon>Methanosarcina</taxon>
    </lineage>
</organism>
<evidence type="ECO:0000313" key="5">
    <source>
        <dbReference type="Proteomes" id="UP000033987"/>
    </source>
</evidence>
<keyword evidence="1" id="KW-0175">Coiled coil</keyword>